<dbReference type="EMBL" id="SISG01000001">
    <property type="protein sequence ID" value="TBN56870.1"/>
    <property type="molecule type" value="Genomic_DNA"/>
</dbReference>
<gene>
    <name evidence="2" type="ORF">EYE40_05335</name>
</gene>
<protein>
    <submittedName>
        <fullName evidence="2">Uncharacterized protein</fullName>
    </submittedName>
</protein>
<comment type="caution">
    <text evidence="2">The sequence shown here is derived from an EMBL/GenBank/DDBJ whole genome shotgun (WGS) entry which is preliminary data.</text>
</comment>
<sequence>MTYQNRSRRLLQDFTWVGLLGGAVIALISGIVLNRDGSAGELAAAAIWLLIGQALFSFGVLSLIGLTVAKSVAYDIRNAHLPEFEDKPKVAVAKPDADPIA</sequence>
<dbReference type="Proteomes" id="UP000294194">
    <property type="component" value="Unassembled WGS sequence"/>
</dbReference>
<feature type="transmembrane region" description="Helical" evidence="1">
    <location>
        <begin position="45"/>
        <end position="69"/>
    </location>
</feature>
<dbReference type="AlphaFoldDB" id="A0A4Q9GX80"/>
<feature type="transmembrane region" description="Helical" evidence="1">
    <location>
        <begin position="14"/>
        <end position="33"/>
    </location>
</feature>
<accession>A0A4Q9GX80</accession>
<organism evidence="2 3">
    <name type="scientific">Glaciihabitans arcticus</name>
    <dbReference type="NCBI Taxonomy" id="2668039"/>
    <lineage>
        <taxon>Bacteria</taxon>
        <taxon>Bacillati</taxon>
        <taxon>Actinomycetota</taxon>
        <taxon>Actinomycetes</taxon>
        <taxon>Micrococcales</taxon>
        <taxon>Microbacteriaceae</taxon>
        <taxon>Glaciihabitans</taxon>
    </lineage>
</organism>
<reference evidence="3" key="1">
    <citation type="submission" date="2019-02" db="EMBL/GenBank/DDBJ databases">
        <title>Glaciihabitans arcticus sp. nov., a psychrotolerant bacterium isolated from polar soil.</title>
        <authorList>
            <person name="Dahal R.H."/>
        </authorList>
    </citation>
    <scope>NUCLEOTIDE SEQUENCE [LARGE SCALE GENOMIC DNA]</scope>
    <source>
        <strain evidence="3">RP-3-7</strain>
    </source>
</reference>
<dbReference type="RefSeq" id="WP_130980980.1">
    <property type="nucleotide sequence ID" value="NZ_SISG01000001.1"/>
</dbReference>
<keyword evidence="1" id="KW-1133">Transmembrane helix</keyword>
<evidence type="ECO:0000313" key="2">
    <source>
        <dbReference type="EMBL" id="TBN56870.1"/>
    </source>
</evidence>
<keyword evidence="1" id="KW-0812">Transmembrane</keyword>
<evidence type="ECO:0000256" key="1">
    <source>
        <dbReference type="SAM" id="Phobius"/>
    </source>
</evidence>
<keyword evidence="1" id="KW-0472">Membrane</keyword>
<name>A0A4Q9GX80_9MICO</name>
<keyword evidence="3" id="KW-1185">Reference proteome</keyword>
<evidence type="ECO:0000313" key="3">
    <source>
        <dbReference type="Proteomes" id="UP000294194"/>
    </source>
</evidence>
<proteinExistence type="predicted"/>